<name>A0A1X2HAT1_SYNRA</name>
<dbReference type="GO" id="GO:0005730">
    <property type="term" value="C:nucleolus"/>
    <property type="evidence" value="ECO:0007669"/>
    <property type="project" value="UniProtKB-SubCell"/>
</dbReference>
<keyword evidence="8" id="KW-1185">Reference proteome</keyword>
<dbReference type="InParanoid" id="A0A1X2HAT1"/>
<evidence type="ECO:0000256" key="6">
    <source>
        <dbReference type="SAM" id="MobiDB-lite"/>
    </source>
</evidence>
<evidence type="ECO:0000256" key="1">
    <source>
        <dbReference type="ARBA" id="ARBA00002889"/>
    </source>
</evidence>
<dbReference type="OMA" id="MQQTEAD"/>
<dbReference type="PANTHER" id="PTHR13243">
    <property type="entry name" value="HSPC111 PROTEIN-RELATED"/>
    <property type="match status" value="1"/>
</dbReference>
<dbReference type="AlphaFoldDB" id="A0A1X2HAT1"/>
<feature type="region of interest" description="Disordered" evidence="6">
    <location>
        <begin position="60"/>
        <end position="81"/>
    </location>
</feature>
<proteinExistence type="inferred from homology"/>
<dbReference type="GO" id="GO:0030687">
    <property type="term" value="C:preribosome, large subunit precursor"/>
    <property type="evidence" value="ECO:0007669"/>
    <property type="project" value="EnsemblFungi"/>
</dbReference>
<reference evidence="7 8" key="1">
    <citation type="submission" date="2016-07" db="EMBL/GenBank/DDBJ databases">
        <title>Pervasive Adenine N6-methylation of Active Genes in Fungi.</title>
        <authorList>
            <consortium name="DOE Joint Genome Institute"/>
            <person name="Mondo S.J."/>
            <person name="Dannebaum R.O."/>
            <person name="Kuo R.C."/>
            <person name="Labutti K."/>
            <person name="Haridas S."/>
            <person name="Kuo A."/>
            <person name="Salamov A."/>
            <person name="Ahrendt S.R."/>
            <person name="Lipzen A."/>
            <person name="Sullivan W."/>
            <person name="Andreopoulos W.B."/>
            <person name="Clum A."/>
            <person name="Lindquist E."/>
            <person name="Daum C."/>
            <person name="Ramamoorthy G.K."/>
            <person name="Gryganskyi A."/>
            <person name="Culley D."/>
            <person name="Magnuson J.K."/>
            <person name="James T.Y."/>
            <person name="O'Malley M.A."/>
            <person name="Stajich J.E."/>
            <person name="Spatafora J.W."/>
            <person name="Visel A."/>
            <person name="Grigoriev I.V."/>
        </authorList>
    </citation>
    <scope>NUCLEOTIDE SEQUENCE [LARGE SCALE GENOMIC DNA]</scope>
    <source>
        <strain evidence="7 8">NRRL 2496</strain>
    </source>
</reference>
<comment type="similarity">
    <text evidence="3">Belongs to the NOP16 family.</text>
</comment>
<evidence type="ECO:0000256" key="4">
    <source>
        <dbReference type="ARBA" id="ARBA00015522"/>
    </source>
</evidence>
<feature type="region of interest" description="Disordered" evidence="6">
    <location>
        <begin position="1"/>
        <end position="23"/>
    </location>
</feature>
<comment type="caution">
    <text evidence="7">The sequence shown here is derived from an EMBL/GenBank/DDBJ whole genome shotgun (WGS) entry which is preliminary data.</text>
</comment>
<evidence type="ECO:0000313" key="8">
    <source>
        <dbReference type="Proteomes" id="UP000242180"/>
    </source>
</evidence>
<dbReference type="Pfam" id="PF09420">
    <property type="entry name" value="Nop16"/>
    <property type="match status" value="1"/>
</dbReference>
<dbReference type="STRING" id="13706.A0A1X2HAT1"/>
<comment type="subcellular location">
    <subcellularLocation>
        <location evidence="2">Nucleus</location>
        <location evidence="2">Nucleolus</location>
    </subcellularLocation>
</comment>
<gene>
    <name evidence="7" type="ORF">BCR43DRAFT_311618</name>
</gene>
<dbReference type="OrthoDB" id="285729at2759"/>
<organism evidence="7 8">
    <name type="scientific">Syncephalastrum racemosum</name>
    <name type="common">Filamentous fungus</name>
    <dbReference type="NCBI Taxonomy" id="13706"/>
    <lineage>
        <taxon>Eukaryota</taxon>
        <taxon>Fungi</taxon>
        <taxon>Fungi incertae sedis</taxon>
        <taxon>Mucoromycota</taxon>
        <taxon>Mucoromycotina</taxon>
        <taxon>Mucoromycetes</taxon>
        <taxon>Mucorales</taxon>
        <taxon>Syncephalastraceae</taxon>
        <taxon>Syncephalastrum</taxon>
    </lineage>
</organism>
<dbReference type="FunCoup" id="A0A1X2HAT1">
    <property type="interactions" value="138"/>
</dbReference>
<comment type="function">
    <text evidence="1">Involved in the biogenesis of the 60S ribosomal subunit.</text>
</comment>
<dbReference type="EMBL" id="MCGN01000006">
    <property type="protein sequence ID" value="ORY95738.1"/>
    <property type="molecule type" value="Genomic_DNA"/>
</dbReference>
<evidence type="ECO:0000256" key="5">
    <source>
        <dbReference type="ARBA" id="ARBA00023242"/>
    </source>
</evidence>
<dbReference type="Proteomes" id="UP000242180">
    <property type="component" value="Unassembled WGS sequence"/>
</dbReference>
<protein>
    <recommendedName>
        <fullName evidence="4">Nucleolar protein 16</fullName>
    </recommendedName>
</protein>
<evidence type="ECO:0000256" key="3">
    <source>
        <dbReference type="ARBA" id="ARBA00008479"/>
    </source>
</evidence>
<dbReference type="GO" id="GO:0042273">
    <property type="term" value="P:ribosomal large subunit biogenesis"/>
    <property type="evidence" value="ECO:0007669"/>
    <property type="project" value="EnsemblFungi"/>
</dbReference>
<accession>A0A1X2HAT1</accession>
<evidence type="ECO:0000256" key="2">
    <source>
        <dbReference type="ARBA" id="ARBA00004604"/>
    </source>
</evidence>
<sequence length="204" mass="23502">MATPQQRKKQKSGRKLTRHTVKKSQKVKIKANKIIRENWDKKLSAKENYERLGLVSNLNGVAGGQNKKYPKKPEEVPEEELREIDESNIEEIKKSLKPGEGLIQRDDEGNVIRVIVGEEKTHNEIMDYDPAPVEAKTDVVRALEAYANSAVKKERHPTQFESNWLKQLVDKYGDNYEAMARDKDLNRYQHTPAQLYKKCKALSS</sequence>
<keyword evidence="5" id="KW-0539">Nucleus</keyword>
<dbReference type="InterPro" id="IPR019002">
    <property type="entry name" value="Ribosome_biogenesis_Nop16"/>
</dbReference>
<evidence type="ECO:0000313" key="7">
    <source>
        <dbReference type="EMBL" id="ORY95738.1"/>
    </source>
</evidence>
<dbReference type="PANTHER" id="PTHR13243:SF1">
    <property type="entry name" value="NUCLEOLAR PROTEIN 16"/>
    <property type="match status" value="1"/>
</dbReference>